<evidence type="ECO:0000313" key="2">
    <source>
        <dbReference type="Proteomes" id="UP000005511"/>
    </source>
</evidence>
<name>A0ABP2NRF1_CAMCO</name>
<organism evidence="1 2">
    <name type="scientific">Campylobacter coli 80352</name>
    <dbReference type="NCBI Taxonomy" id="887288"/>
    <lineage>
        <taxon>Bacteria</taxon>
        <taxon>Pseudomonadati</taxon>
        <taxon>Campylobacterota</taxon>
        <taxon>Epsilonproteobacteria</taxon>
        <taxon>Campylobacterales</taxon>
        <taxon>Campylobacteraceae</taxon>
        <taxon>Campylobacter</taxon>
    </lineage>
</organism>
<proteinExistence type="predicted"/>
<sequence>MLHALFLLVWPLVIYVSYKFIMLNINQLEKDNKL</sequence>
<gene>
    <name evidence="1" type="ORF">cco14_05695</name>
</gene>
<evidence type="ECO:0000313" key="1">
    <source>
        <dbReference type="EMBL" id="EIA63729.1"/>
    </source>
</evidence>
<reference evidence="1 2" key="1">
    <citation type="submission" date="2010-09" db="EMBL/GenBank/DDBJ databases">
        <authorList>
            <person name="Richards V."/>
            <person name="Lefebure T."/>
            <person name="Suzuki H."/>
            <person name="Pavinski Bitar P."/>
            <person name="Stanhope M."/>
        </authorList>
    </citation>
    <scope>NUCLEOTIDE SEQUENCE [LARGE SCALE GENOMIC DNA]</scope>
    <source>
        <strain evidence="1 2">80352</strain>
    </source>
</reference>
<dbReference type="Proteomes" id="UP000005511">
    <property type="component" value="Unassembled WGS sequence"/>
</dbReference>
<protein>
    <submittedName>
        <fullName evidence="1">Uncharacterized protein</fullName>
    </submittedName>
</protein>
<keyword evidence="2" id="KW-1185">Reference proteome</keyword>
<accession>A0ABP2NRF1</accession>
<dbReference type="EMBL" id="AIMT01000051">
    <property type="protein sequence ID" value="EIA63729.1"/>
    <property type="molecule type" value="Genomic_DNA"/>
</dbReference>
<comment type="caution">
    <text evidence="1">The sequence shown here is derived from an EMBL/GenBank/DDBJ whole genome shotgun (WGS) entry which is preliminary data.</text>
</comment>